<keyword evidence="3" id="KW-1185">Reference proteome</keyword>
<evidence type="ECO:0000256" key="1">
    <source>
        <dbReference type="SAM" id="SignalP"/>
    </source>
</evidence>
<dbReference type="Proteomes" id="UP000318590">
    <property type="component" value="Unassembled WGS sequence"/>
</dbReference>
<reference evidence="2 3" key="1">
    <citation type="submission" date="2019-06" db="EMBL/GenBank/DDBJ databases">
        <title>Paenimaribius caenipelagi gen. nov., sp. nov., isolated from a tidal flat.</title>
        <authorList>
            <person name="Yoon J.-H."/>
        </authorList>
    </citation>
    <scope>NUCLEOTIDE SEQUENCE [LARGE SCALE GENOMIC DNA]</scope>
    <source>
        <strain evidence="2 3">JBTF-M29</strain>
    </source>
</reference>
<accession>A0A547Q5P9</accession>
<sequence>MTLFRTVLTGLTFLLANIAAAETPLSGDAFDAYTRGKTLTFSADGAPYGMEEYLPGQRVRWSFLDGKCQQGVWYESADRICFEYEGNPDPQCWRFYEGSNGLRAEFADRLGADILYETRSTDEELLCYGPDVGV</sequence>
<feature type="signal peptide" evidence="1">
    <location>
        <begin position="1"/>
        <end position="21"/>
    </location>
</feature>
<dbReference type="RefSeq" id="WP_142834321.1">
    <property type="nucleotide sequence ID" value="NZ_VFSV01000010.1"/>
</dbReference>
<organism evidence="2 3">
    <name type="scientific">Palleronia caenipelagi</name>
    <dbReference type="NCBI Taxonomy" id="2489174"/>
    <lineage>
        <taxon>Bacteria</taxon>
        <taxon>Pseudomonadati</taxon>
        <taxon>Pseudomonadota</taxon>
        <taxon>Alphaproteobacteria</taxon>
        <taxon>Rhodobacterales</taxon>
        <taxon>Roseobacteraceae</taxon>
        <taxon>Palleronia</taxon>
    </lineage>
</organism>
<dbReference type="EMBL" id="VFSV01000010">
    <property type="protein sequence ID" value="TRD21712.1"/>
    <property type="molecule type" value="Genomic_DNA"/>
</dbReference>
<evidence type="ECO:0000313" key="3">
    <source>
        <dbReference type="Proteomes" id="UP000318590"/>
    </source>
</evidence>
<protein>
    <recommendedName>
        <fullName evidence="4">DUF995 domain-containing protein</fullName>
    </recommendedName>
</protein>
<dbReference type="AlphaFoldDB" id="A0A547Q5P9"/>
<keyword evidence="1" id="KW-0732">Signal</keyword>
<dbReference type="OrthoDB" id="7304934at2"/>
<proteinExistence type="predicted"/>
<feature type="chain" id="PRO_5022240758" description="DUF995 domain-containing protein" evidence="1">
    <location>
        <begin position="22"/>
        <end position="134"/>
    </location>
</feature>
<evidence type="ECO:0008006" key="4">
    <source>
        <dbReference type="Google" id="ProtNLM"/>
    </source>
</evidence>
<gene>
    <name evidence="2" type="ORF">FEV53_08200</name>
</gene>
<comment type="caution">
    <text evidence="2">The sequence shown here is derived from an EMBL/GenBank/DDBJ whole genome shotgun (WGS) entry which is preliminary data.</text>
</comment>
<name>A0A547Q5P9_9RHOB</name>
<evidence type="ECO:0000313" key="2">
    <source>
        <dbReference type="EMBL" id="TRD21712.1"/>
    </source>
</evidence>